<comment type="catalytic activity">
    <reaction evidence="7">
        <text>L-glutamyl-tRNA(Gln) + L-glutamine + ATP + H2O = L-glutaminyl-tRNA(Gln) + L-glutamate + ADP + phosphate + H(+)</text>
        <dbReference type="Rhea" id="RHEA:17521"/>
        <dbReference type="Rhea" id="RHEA-COMP:9681"/>
        <dbReference type="Rhea" id="RHEA-COMP:9684"/>
        <dbReference type="ChEBI" id="CHEBI:15377"/>
        <dbReference type="ChEBI" id="CHEBI:15378"/>
        <dbReference type="ChEBI" id="CHEBI:29985"/>
        <dbReference type="ChEBI" id="CHEBI:30616"/>
        <dbReference type="ChEBI" id="CHEBI:43474"/>
        <dbReference type="ChEBI" id="CHEBI:58359"/>
        <dbReference type="ChEBI" id="CHEBI:78520"/>
        <dbReference type="ChEBI" id="CHEBI:78521"/>
        <dbReference type="ChEBI" id="CHEBI:456216"/>
        <dbReference type="EC" id="6.3.5.7"/>
    </reaction>
</comment>
<dbReference type="PANTHER" id="PTHR11895">
    <property type="entry name" value="TRANSAMIDASE"/>
    <property type="match status" value="1"/>
</dbReference>
<reference evidence="9 10" key="1">
    <citation type="submission" date="2021-12" db="EMBL/GenBank/DDBJ databases">
        <title>Genome sequencing of bacteria with rrn-lacking chromosome and rrn-plasmid.</title>
        <authorList>
            <person name="Anda M."/>
            <person name="Iwasaki W."/>
        </authorList>
    </citation>
    <scope>NUCLEOTIDE SEQUENCE [LARGE SCALE GENOMIC DNA]</scope>
    <source>
        <strain evidence="9 10">NBRC 15940</strain>
    </source>
</reference>
<dbReference type="EC" id="6.3.5.7" evidence="7"/>
<evidence type="ECO:0000256" key="1">
    <source>
        <dbReference type="ARBA" id="ARBA00011123"/>
    </source>
</evidence>
<gene>
    <name evidence="7 9" type="primary">gatA</name>
    <name evidence="9" type="ORF">PEDI_02120</name>
</gene>
<dbReference type="Gene3D" id="3.90.1300.10">
    <property type="entry name" value="Amidase signature (AS) domain"/>
    <property type="match status" value="1"/>
</dbReference>
<dbReference type="InterPro" id="IPR023631">
    <property type="entry name" value="Amidase_dom"/>
</dbReference>
<feature type="active site" description="Charge relay system" evidence="7">
    <location>
        <position position="178"/>
    </location>
</feature>
<dbReference type="EMBL" id="BQKE01000001">
    <property type="protein sequence ID" value="GJM59660.1"/>
    <property type="molecule type" value="Genomic_DNA"/>
</dbReference>
<dbReference type="GO" id="GO:0050567">
    <property type="term" value="F:glutaminyl-tRNA synthase (glutamine-hydrolyzing) activity"/>
    <property type="evidence" value="ECO:0007669"/>
    <property type="project" value="UniProtKB-UniRule"/>
</dbReference>
<dbReference type="InterPro" id="IPR004412">
    <property type="entry name" value="GatA"/>
</dbReference>
<keyword evidence="10" id="KW-1185">Reference proteome</keyword>
<dbReference type="InterPro" id="IPR036928">
    <property type="entry name" value="AS_sf"/>
</dbReference>
<proteinExistence type="inferred from homology"/>
<evidence type="ECO:0000256" key="3">
    <source>
        <dbReference type="ARBA" id="ARBA00022598"/>
    </source>
</evidence>
<evidence type="ECO:0000256" key="2">
    <source>
        <dbReference type="ARBA" id="ARBA00014428"/>
    </source>
</evidence>
<feature type="active site" description="Charge relay system" evidence="7">
    <location>
        <position position="103"/>
    </location>
</feature>
<evidence type="ECO:0000313" key="9">
    <source>
        <dbReference type="EMBL" id="GJM59660.1"/>
    </source>
</evidence>
<evidence type="ECO:0000256" key="7">
    <source>
        <dbReference type="HAMAP-Rule" id="MF_00120"/>
    </source>
</evidence>
<dbReference type="SUPFAM" id="SSF75304">
    <property type="entry name" value="Amidase signature (AS) enzymes"/>
    <property type="match status" value="1"/>
</dbReference>
<name>A0AAN4VWM8_9BACT</name>
<dbReference type="AlphaFoldDB" id="A0AAN4VWM8"/>
<comment type="caution">
    <text evidence="9">The sequence shown here is derived from an EMBL/GenBank/DDBJ whole genome shotgun (WGS) entry which is preliminary data.</text>
</comment>
<dbReference type="NCBIfam" id="TIGR00132">
    <property type="entry name" value="gatA"/>
    <property type="match status" value="1"/>
</dbReference>
<organism evidence="9 10">
    <name type="scientific">Persicobacter diffluens</name>
    <dbReference type="NCBI Taxonomy" id="981"/>
    <lineage>
        <taxon>Bacteria</taxon>
        <taxon>Pseudomonadati</taxon>
        <taxon>Bacteroidota</taxon>
        <taxon>Cytophagia</taxon>
        <taxon>Cytophagales</taxon>
        <taxon>Persicobacteraceae</taxon>
        <taxon>Persicobacter</taxon>
    </lineage>
</organism>
<dbReference type="InterPro" id="IPR000120">
    <property type="entry name" value="Amidase"/>
</dbReference>
<dbReference type="GO" id="GO:0006412">
    <property type="term" value="P:translation"/>
    <property type="evidence" value="ECO:0007669"/>
    <property type="project" value="UniProtKB-UniRule"/>
</dbReference>
<dbReference type="Pfam" id="PF01425">
    <property type="entry name" value="Amidase"/>
    <property type="match status" value="1"/>
</dbReference>
<evidence type="ECO:0000256" key="6">
    <source>
        <dbReference type="ARBA" id="ARBA00022917"/>
    </source>
</evidence>
<dbReference type="Proteomes" id="UP001310022">
    <property type="component" value="Unassembled WGS sequence"/>
</dbReference>
<comment type="function">
    <text evidence="7">Allows the formation of correctly charged Gln-tRNA(Gln) through the transamidation of misacylated Glu-tRNA(Gln) in organisms which lack glutaminyl-tRNA synthetase. The reaction takes place in the presence of glutamine and ATP through an activated gamma-phospho-Glu-tRNA(Gln).</text>
</comment>
<dbReference type="GO" id="GO:0005524">
    <property type="term" value="F:ATP binding"/>
    <property type="evidence" value="ECO:0007669"/>
    <property type="project" value="UniProtKB-KW"/>
</dbReference>
<keyword evidence="4 7" id="KW-0547">Nucleotide-binding</keyword>
<keyword evidence="6 7" id="KW-0648">Protein biosynthesis</keyword>
<dbReference type="PANTHER" id="PTHR11895:SF151">
    <property type="entry name" value="GLUTAMYL-TRNA(GLN) AMIDOTRANSFERASE SUBUNIT A"/>
    <property type="match status" value="1"/>
</dbReference>
<sequence length="501" mass="54800">MQQGEVQIFTGSPLGVLFLWHVFNFLALKKFNNLTEIQSEISAGALNCEALVKYYLKNIEQQKELNAFLEVYQEEALQEANRIDQKLKDGTAGRLAGMVVALKDVLCHEGHELSCSSKMLKGFQSQFTAPAVQRLLAEDAIVIGRVACDEFAMGSSNENSAFGPVRNAADLNKVPGGSSGGSAVAVQADCCLLSLGSDTGGSVRQPAAFTGTIGFKPTYSRISRYGLVAYASSFDTIGIISRSIEDNALVLEIIAGYEEQDSTVSRKEVPAYSTQLSEEGRVKKIGLIRETMESEGLNEEVKAKTLEKIDALKAQGHQVETVEFSLLDYILPTYYILTTAEASSNLSRYDGVKFGYRSPNGTDLESMYKKSRSEGFGEEVKRRIMLGTFVLSASYYDAYYTKAQKVRRLVKDQVDQLLSEFDFLLMPTTPTTAFAIGEHSEDPLEMYLADIYTVLANVCGLPAISIPNGEDKDGMPIGLQIVGGAFKEADLYAFSKKLLPA</sequence>
<protein>
    <recommendedName>
        <fullName evidence="2 7">Glutamyl-tRNA(Gln) amidotransferase subunit A</fullName>
        <shortName evidence="7">Glu-ADT subunit A</shortName>
        <ecNumber evidence="7">6.3.5.7</ecNumber>
    </recommendedName>
</protein>
<evidence type="ECO:0000256" key="4">
    <source>
        <dbReference type="ARBA" id="ARBA00022741"/>
    </source>
</evidence>
<feature type="active site" description="Acyl-ester intermediate" evidence="7">
    <location>
        <position position="202"/>
    </location>
</feature>
<feature type="domain" description="Amidase" evidence="8">
    <location>
        <begin position="51"/>
        <end position="491"/>
    </location>
</feature>
<comment type="similarity">
    <text evidence="7">Belongs to the amidase family. GatA subfamily.</text>
</comment>
<evidence type="ECO:0000259" key="8">
    <source>
        <dbReference type="Pfam" id="PF01425"/>
    </source>
</evidence>
<dbReference type="HAMAP" id="MF_00120">
    <property type="entry name" value="GatA"/>
    <property type="match status" value="1"/>
</dbReference>
<accession>A0AAN4VWM8</accession>
<evidence type="ECO:0000256" key="5">
    <source>
        <dbReference type="ARBA" id="ARBA00022840"/>
    </source>
</evidence>
<dbReference type="GO" id="GO:0030956">
    <property type="term" value="C:glutamyl-tRNA(Gln) amidotransferase complex"/>
    <property type="evidence" value="ECO:0007669"/>
    <property type="project" value="InterPro"/>
</dbReference>
<keyword evidence="5 7" id="KW-0067">ATP-binding</keyword>
<evidence type="ECO:0000313" key="10">
    <source>
        <dbReference type="Proteomes" id="UP001310022"/>
    </source>
</evidence>
<keyword evidence="3 7" id="KW-0436">Ligase</keyword>
<comment type="subunit">
    <text evidence="1 7">Heterotrimer of A, B and C subunits.</text>
</comment>